<dbReference type="Proteomes" id="UP000008021">
    <property type="component" value="Chromosome 7"/>
</dbReference>
<accession>A0A0E0EF87</accession>
<reference evidence="1" key="1">
    <citation type="submission" date="2015-04" db="UniProtKB">
        <authorList>
            <consortium name="EnsemblPlants"/>
        </authorList>
    </citation>
    <scope>IDENTIFICATION</scope>
</reference>
<sequence length="62" mass="6345">MVTMMYIEQSGCDKYGGSGGDKGHVNTIHPRSDATLMTGEKAGSNAGARVQLGIHHSGAKGA</sequence>
<dbReference type="AlphaFoldDB" id="A0A0E0EF87"/>
<name>A0A0E0EF87_9ORYZ</name>
<keyword evidence="2" id="KW-1185">Reference proteome</keyword>
<dbReference type="Gramene" id="OMERI07G20700.1">
    <property type="protein sequence ID" value="OMERI07G20700.1"/>
    <property type="gene ID" value="OMERI07G20700"/>
</dbReference>
<protein>
    <submittedName>
        <fullName evidence="1">Uncharacterized protein</fullName>
    </submittedName>
</protein>
<evidence type="ECO:0000313" key="2">
    <source>
        <dbReference type="Proteomes" id="UP000008021"/>
    </source>
</evidence>
<proteinExistence type="predicted"/>
<organism evidence="1">
    <name type="scientific">Oryza meridionalis</name>
    <dbReference type="NCBI Taxonomy" id="40149"/>
    <lineage>
        <taxon>Eukaryota</taxon>
        <taxon>Viridiplantae</taxon>
        <taxon>Streptophyta</taxon>
        <taxon>Embryophyta</taxon>
        <taxon>Tracheophyta</taxon>
        <taxon>Spermatophyta</taxon>
        <taxon>Magnoliopsida</taxon>
        <taxon>Liliopsida</taxon>
        <taxon>Poales</taxon>
        <taxon>Poaceae</taxon>
        <taxon>BOP clade</taxon>
        <taxon>Oryzoideae</taxon>
        <taxon>Oryzeae</taxon>
        <taxon>Oryzinae</taxon>
        <taxon>Oryza</taxon>
    </lineage>
</organism>
<dbReference type="EnsemblPlants" id="OMERI07G20700.1">
    <property type="protein sequence ID" value="OMERI07G20700.1"/>
    <property type="gene ID" value="OMERI07G20700"/>
</dbReference>
<dbReference type="HOGENOM" id="CLU_2907973_0_0_1"/>
<reference evidence="1" key="2">
    <citation type="submission" date="2018-05" db="EMBL/GenBank/DDBJ databases">
        <title>OmerRS3 (Oryza meridionalis Reference Sequence Version 3).</title>
        <authorList>
            <person name="Zhang J."/>
            <person name="Kudrna D."/>
            <person name="Lee S."/>
            <person name="Talag J."/>
            <person name="Welchert J."/>
            <person name="Wing R.A."/>
        </authorList>
    </citation>
    <scope>NUCLEOTIDE SEQUENCE [LARGE SCALE GENOMIC DNA]</scope>
    <source>
        <strain evidence="1">cv. OR44</strain>
    </source>
</reference>
<evidence type="ECO:0000313" key="1">
    <source>
        <dbReference type="EnsemblPlants" id="OMERI07G20700.1"/>
    </source>
</evidence>